<dbReference type="RefSeq" id="WP_073069260.1">
    <property type="nucleotide sequence ID" value="NZ_MPPI01000001.1"/>
</dbReference>
<dbReference type="Proteomes" id="UP000238634">
    <property type="component" value="Unassembled WGS sequence"/>
</dbReference>
<accession>A0A2T1DP11</accession>
<gene>
    <name evidence="1" type="ORF">C7B65_02230</name>
</gene>
<keyword evidence="2" id="KW-1185">Reference proteome</keyword>
<reference evidence="1 2" key="2">
    <citation type="submission" date="2018-03" db="EMBL/GenBank/DDBJ databases">
        <title>The ancient ancestry and fast evolution of plastids.</title>
        <authorList>
            <person name="Moore K.R."/>
            <person name="Magnabosco C."/>
            <person name="Momper L."/>
            <person name="Gold D.A."/>
            <person name="Bosak T."/>
            <person name="Fournier G.P."/>
        </authorList>
    </citation>
    <scope>NUCLEOTIDE SEQUENCE [LARGE SCALE GENOMIC DNA]</scope>
    <source>
        <strain evidence="1 2">ULC007</strain>
    </source>
</reference>
<organism evidence="1 2">
    <name type="scientific">Phormidesmis priestleyi ULC007</name>
    <dbReference type="NCBI Taxonomy" id="1920490"/>
    <lineage>
        <taxon>Bacteria</taxon>
        <taxon>Bacillati</taxon>
        <taxon>Cyanobacteriota</taxon>
        <taxon>Cyanophyceae</taxon>
        <taxon>Leptolyngbyales</taxon>
        <taxon>Leptolyngbyaceae</taxon>
        <taxon>Phormidesmis</taxon>
    </lineage>
</organism>
<name>A0A2T1DP11_9CYAN</name>
<protein>
    <submittedName>
        <fullName evidence="1">Uncharacterized protein</fullName>
    </submittedName>
</protein>
<sequence>MITIEHIDQLLIDWKHKVNLVSQNLIDLQDLPTYQQLAGVPGVSKTHLTGVTATQVTPALEAINDLFQQFDLLIKPIDRANDLRKQVSRFLGSEKALQDIENLLTGASIQLSVVQTPFAHRDLLTAAETTTTIAPAQLLSRMMQTFQAARDVVLAVDAAWLTLDSTLIDAETEIRSLQQSADLIDQSCLKELVQVHHTIAALHDRIQQDPLGVRAEFEQTLQPAIIRARNAVQQGVQQQAQVRERIAIAHTLLNQLEALHQQNLAAFAESQEKVVDHSLLQDPIASEHLSALKQWLTRLEAKLTEGLVSPVLIGLENWMTQTRESLASEKRAYSANVKPLESRRELRGRLDALKAKALARGRSEDATLVELAAQAKQLLYTPPTPLDAAIALVSQYEKRLNSH</sequence>
<reference evidence="1 2" key="1">
    <citation type="submission" date="2018-02" db="EMBL/GenBank/DDBJ databases">
        <authorList>
            <person name="Cohen D.B."/>
            <person name="Kent A.D."/>
        </authorList>
    </citation>
    <scope>NUCLEOTIDE SEQUENCE [LARGE SCALE GENOMIC DNA]</scope>
    <source>
        <strain evidence="1 2">ULC007</strain>
    </source>
</reference>
<dbReference type="EMBL" id="PVWG01000001">
    <property type="protein sequence ID" value="PSB22240.1"/>
    <property type="molecule type" value="Genomic_DNA"/>
</dbReference>
<dbReference type="STRING" id="1920490.GCA_001895925_00993"/>
<dbReference type="OrthoDB" id="504449at2"/>
<proteinExistence type="predicted"/>
<evidence type="ECO:0000313" key="1">
    <source>
        <dbReference type="EMBL" id="PSB22240.1"/>
    </source>
</evidence>
<dbReference type="AlphaFoldDB" id="A0A2T1DP11"/>
<evidence type="ECO:0000313" key="2">
    <source>
        <dbReference type="Proteomes" id="UP000238634"/>
    </source>
</evidence>
<comment type="caution">
    <text evidence="1">The sequence shown here is derived from an EMBL/GenBank/DDBJ whole genome shotgun (WGS) entry which is preliminary data.</text>
</comment>